<dbReference type="EMBL" id="JABBGM010000003">
    <property type="protein sequence ID" value="NML93830.1"/>
    <property type="molecule type" value="Genomic_DNA"/>
</dbReference>
<evidence type="ECO:0000313" key="2">
    <source>
        <dbReference type="Proteomes" id="UP000583556"/>
    </source>
</evidence>
<organism evidence="1 2">
    <name type="scientific">Novosphingobium olei</name>
    <dbReference type="NCBI Taxonomy" id="2728851"/>
    <lineage>
        <taxon>Bacteria</taxon>
        <taxon>Pseudomonadati</taxon>
        <taxon>Pseudomonadota</taxon>
        <taxon>Alphaproteobacteria</taxon>
        <taxon>Sphingomonadales</taxon>
        <taxon>Sphingomonadaceae</taxon>
        <taxon>Novosphingobium</taxon>
    </lineage>
</organism>
<evidence type="ECO:0000313" key="1">
    <source>
        <dbReference type="EMBL" id="NML93830.1"/>
    </source>
</evidence>
<gene>
    <name evidence="1" type="ORF">HHL27_09135</name>
</gene>
<comment type="caution">
    <text evidence="1">The sequence shown here is derived from an EMBL/GenBank/DDBJ whole genome shotgun (WGS) entry which is preliminary data.</text>
</comment>
<dbReference type="AlphaFoldDB" id="A0A7Y0G9B3"/>
<accession>A0A7Y0G9B3</accession>
<name>A0A7Y0G9B3_9SPHN</name>
<protein>
    <submittedName>
        <fullName evidence="1">Uncharacterized protein</fullName>
    </submittedName>
</protein>
<dbReference type="Proteomes" id="UP000583556">
    <property type="component" value="Unassembled WGS sequence"/>
</dbReference>
<dbReference type="RefSeq" id="WP_169493093.1">
    <property type="nucleotide sequence ID" value="NZ_JABBGM010000003.1"/>
</dbReference>
<sequence>MRDKLEAAAYDKHGRQIKVGDVLKVFHFTGARRKRYYMYKHVVGTRPANNGGEFLVVSHLNLKPLDGRDAGYWIFQEGQIERDTEIVQSSDDYFEDRPRLPAILSTKEQERGN</sequence>
<proteinExistence type="predicted"/>
<keyword evidence="2" id="KW-1185">Reference proteome</keyword>
<reference evidence="1 2" key="1">
    <citation type="submission" date="2020-04" db="EMBL/GenBank/DDBJ databases">
        <title>Novosphingobium sp. TW-4 isolated from soil.</title>
        <authorList>
            <person name="Dahal R.H."/>
            <person name="Chaudhary D.K."/>
        </authorList>
    </citation>
    <scope>NUCLEOTIDE SEQUENCE [LARGE SCALE GENOMIC DNA]</scope>
    <source>
        <strain evidence="1 2">TW-4</strain>
    </source>
</reference>